<dbReference type="SUPFAM" id="SSF52540">
    <property type="entry name" value="P-loop containing nucleoside triphosphate hydrolases"/>
    <property type="match status" value="1"/>
</dbReference>
<evidence type="ECO:0000313" key="2">
    <source>
        <dbReference type="Proteomes" id="UP001305414"/>
    </source>
</evidence>
<dbReference type="PANTHER" id="PTHR46411">
    <property type="entry name" value="FAMILY ATPASE, PUTATIVE-RELATED"/>
    <property type="match status" value="1"/>
</dbReference>
<protein>
    <recommendedName>
        <fullName evidence="3">ATPase AAA-type core domain-containing protein</fullName>
    </recommendedName>
</protein>
<evidence type="ECO:0008006" key="3">
    <source>
        <dbReference type="Google" id="ProtNLM"/>
    </source>
</evidence>
<evidence type="ECO:0000313" key="1">
    <source>
        <dbReference type="EMBL" id="KAK5634235.1"/>
    </source>
</evidence>
<keyword evidence="2" id="KW-1185">Reference proteome</keyword>
<reference evidence="1 2" key="1">
    <citation type="submission" date="2023-10" db="EMBL/GenBank/DDBJ databases">
        <title>Draft genome sequence of Xylaria bambusicola isolate GMP-LS, the root and basal stem rot pathogen of sugarcane in Indonesia.</title>
        <authorList>
            <person name="Selvaraj P."/>
            <person name="Muralishankar V."/>
            <person name="Muruganantham S."/>
            <person name="Sp S."/>
            <person name="Haryani S."/>
            <person name="Lau K.J.X."/>
            <person name="Naqvi N.I."/>
        </authorList>
    </citation>
    <scope>NUCLEOTIDE SEQUENCE [LARGE SCALE GENOMIC DNA]</scope>
    <source>
        <strain evidence="1">GMP-LS</strain>
    </source>
</reference>
<accession>A0AAN7Z2A6</accession>
<proteinExistence type="predicted"/>
<name>A0AAN7Z2A6_9PEZI</name>
<dbReference type="PANTHER" id="PTHR46411:SF3">
    <property type="entry name" value="AAA+ ATPASE DOMAIN-CONTAINING PROTEIN"/>
    <property type="match status" value="1"/>
</dbReference>
<comment type="caution">
    <text evidence="1">The sequence shown here is derived from an EMBL/GenBank/DDBJ whole genome shotgun (WGS) entry which is preliminary data.</text>
</comment>
<gene>
    <name evidence="1" type="ORF">RRF57_009949</name>
</gene>
<dbReference type="EMBL" id="JAWHQM010000039">
    <property type="protein sequence ID" value="KAK5634235.1"/>
    <property type="molecule type" value="Genomic_DNA"/>
</dbReference>
<sequence>MFLTTNRVASIDTAFQSRVDLFLPYYDLTSSARRKVWLNFIERAGKDRFDVTHETLEKLSQLPLDGREIKNLAKSAQLLSLRGGAKVSLERVYMLTMKRVQALEQTGASQISD</sequence>
<dbReference type="Proteomes" id="UP001305414">
    <property type="component" value="Unassembled WGS sequence"/>
</dbReference>
<dbReference type="AlphaFoldDB" id="A0AAN7Z2A6"/>
<organism evidence="1 2">
    <name type="scientific">Xylaria bambusicola</name>
    <dbReference type="NCBI Taxonomy" id="326684"/>
    <lineage>
        <taxon>Eukaryota</taxon>
        <taxon>Fungi</taxon>
        <taxon>Dikarya</taxon>
        <taxon>Ascomycota</taxon>
        <taxon>Pezizomycotina</taxon>
        <taxon>Sordariomycetes</taxon>
        <taxon>Xylariomycetidae</taxon>
        <taxon>Xylariales</taxon>
        <taxon>Xylariaceae</taxon>
        <taxon>Xylaria</taxon>
    </lineage>
</organism>
<dbReference type="InterPro" id="IPR027417">
    <property type="entry name" value="P-loop_NTPase"/>
</dbReference>